<keyword evidence="2" id="KW-1185">Reference proteome</keyword>
<organism evidence="1 2">
    <name type="scientific">Avena sativa</name>
    <name type="common">Oat</name>
    <dbReference type="NCBI Taxonomy" id="4498"/>
    <lineage>
        <taxon>Eukaryota</taxon>
        <taxon>Viridiplantae</taxon>
        <taxon>Streptophyta</taxon>
        <taxon>Embryophyta</taxon>
        <taxon>Tracheophyta</taxon>
        <taxon>Spermatophyta</taxon>
        <taxon>Magnoliopsida</taxon>
        <taxon>Liliopsida</taxon>
        <taxon>Poales</taxon>
        <taxon>Poaceae</taxon>
        <taxon>BOP clade</taxon>
        <taxon>Pooideae</taxon>
        <taxon>Poodae</taxon>
        <taxon>Poeae</taxon>
        <taxon>Poeae Chloroplast Group 1 (Aveneae type)</taxon>
        <taxon>Aveninae</taxon>
        <taxon>Avena</taxon>
    </lineage>
</organism>
<reference evidence="1" key="2">
    <citation type="submission" date="2025-09" db="UniProtKB">
        <authorList>
            <consortium name="EnsemblPlants"/>
        </authorList>
    </citation>
    <scope>IDENTIFICATION</scope>
</reference>
<protein>
    <submittedName>
        <fullName evidence="1">Uncharacterized protein</fullName>
    </submittedName>
</protein>
<sequence length="739" mass="80701">MEKKFLHSSLLPLLLLISCFFSLCSVQSMESSTPGCSNSNITVPYPFGFHGQNPSPAQGFQITCGSSGPMLPISDNVFGILNISLLDGSVSILATAASQSRQCRGNHTSFSLEGTNFTFSDTRNKFTAVGCNTVAMLLNGSSGYSGGCASFCSTKNSIINGSCSGVACCQAPVPRGLKKLALEFTTIAASLNKDNSTSACAEAFIVEQNSYVFSTTDLNNSAMNIPQYRPIVLEWSIDGGTCEEARKHSASYACKEYSYCYNSSNGIGYRCNCTEGFQGNPYLQAPGGCQDIDECSIGRPCTHSCINTEGGFNCTCPSGMSGDGKREGSGCSGIGTLQISIVVGLALLLLLLVLGFWTHWLVKKRKLAKKRQRYFMQNGGIVLKQQMLSRKAPLRIFTSGELDKATNKFSDNNIVGRGGFGTVYRGILSDQIVVAVKRSQRVDQSQVEQFVNELVILSQVTHKNVVQLLGCCLEAEVPLLVYEFITNGALFHHLHNTSFPMSWEDRLRIAVETASALAYLHLATKTPIIHRDVKSSNILLDGSFTAKVSDFGASRPIPQNQTHVTTLVQGTLGYMDPEYFQTSQLTEKSDVYSFGVVLIELLTRKKPISDGQDDEVRSLAMHFSTLFHHNRLLEIVDSQVAEEAGMRHVKTVAQLCLRCLRLKGEERPRMIEVAVELEALRRLMKQHSALKGEAEPLLWEPKRQGEDMNLGVQSSLSQDGIAKDENMEIVLLPSGDLSC</sequence>
<accession>A0ACD5UT67</accession>
<dbReference type="Proteomes" id="UP001732700">
    <property type="component" value="Chromosome 2C"/>
</dbReference>
<reference evidence="1" key="1">
    <citation type="submission" date="2021-05" db="EMBL/GenBank/DDBJ databases">
        <authorList>
            <person name="Scholz U."/>
            <person name="Mascher M."/>
            <person name="Fiebig A."/>
        </authorList>
    </citation>
    <scope>NUCLEOTIDE SEQUENCE [LARGE SCALE GENOMIC DNA]</scope>
</reference>
<evidence type="ECO:0000313" key="1">
    <source>
        <dbReference type="EnsemblPlants" id="AVESA.00010b.r2.2CG0316250.1.CDS"/>
    </source>
</evidence>
<proteinExistence type="predicted"/>
<name>A0ACD5UT67_AVESA</name>
<evidence type="ECO:0000313" key="2">
    <source>
        <dbReference type="Proteomes" id="UP001732700"/>
    </source>
</evidence>
<dbReference type="EnsemblPlants" id="AVESA.00010b.r2.2CG0316250.1">
    <property type="protein sequence ID" value="AVESA.00010b.r2.2CG0316250.1.CDS"/>
    <property type="gene ID" value="AVESA.00010b.r2.2CG0316250"/>
</dbReference>